<gene>
    <name evidence="2" type="ORF">SAMN04488241_10916</name>
</gene>
<dbReference type="EMBL" id="FOXP01000009">
    <property type="protein sequence ID" value="SFP85954.1"/>
    <property type="molecule type" value="Genomic_DNA"/>
</dbReference>
<evidence type="ECO:0000313" key="2">
    <source>
        <dbReference type="EMBL" id="SFP85954.1"/>
    </source>
</evidence>
<evidence type="ECO:0000256" key="1">
    <source>
        <dbReference type="SAM" id="MobiDB-lite"/>
    </source>
</evidence>
<protein>
    <submittedName>
        <fullName evidence="2">Uncharacterized protein</fullName>
    </submittedName>
</protein>
<proteinExistence type="predicted"/>
<accession>A0A1I5TSB5</accession>
<dbReference type="AlphaFoldDB" id="A0A1I5TSB5"/>
<feature type="region of interest" description="Disordered" evidence="1">
    <location>
        <begin position="97"/>
        <end position="125"/>
    </location>
</feature>
<keyword evidence="3" id="KW-1185">Reference proteome</keyword>
<name>A0A1I5TSB5_9SPHN</name>
<evidence type="ECO:0000313" key="3">
    <source>
        <dbReference type="Proteomes" id="UP000199586"/>
    </source>
</evidence>
<reference evidence="2 3" key="1">
    <citation type="submission" date="2016-10" db="EMBL/GenBank/DDBJ databases">
        <authorList>
            <person name="de Groot N.N."/>
        </authorList>
    </citation>
    <scope>NUCLEOTIDE SEQUENCE [LARGE SCALE GENOMIC DNA]</scope>
    <source>
        <strain evidence="2 3">CGMCC 1.9113</strain>
    </source>
</reference>
<dbReference type="Proteomes" id="UP000199586">
    <property type="component" value="Unassembled WGS sequence"/>
</dbReference>
<sequence>MGEAAARALMEPVSVTIQGKVIKMPKYQALAHKMVANLINANPADMSRLFRMLEKANAFDELKHQEAMQADEQNGNVWTAELEAQFQVLEAEFACQPDDVGTMPSGNVPSGNGDGDLAPGSFQAR</sequence>
<organism evidence="2 3">
    <name type="scientific">Sphingomonas rubra</name>
    <dbReference type="NCBI Taxonomy" id="634430"/>
    <lineage>
        <taxon>Bacteria</taxon>
        <taxon>Pseudomonadati</taxon>
        <taxon>Pseudomonadota</taxon>
        <taxon>Alphaproteobacteria</taxon>
        <taxon>Sphingomonadales</taxon>
        <taxon>Sphingomonadaceae</taxon>
        <taxon>Sphingomonas</taxon>
    </lineage>
</organism>